<sequence>MKKKLFLFLLLCYLTKAEYNAKCSDNLQSGLTFEAMNDDVEGRYRVEWCTVADKNVTTWELVMRYDDTRPPSRCVKYSVDIPPGAVHSRFSERVHLNLNCTNICFSTYLDLIFNGTCYHIKTVLHRGTKSSSPHDSLHYVFNPYPKEHFTESIALVRALSKDEELIVHWYLGYVPAADYTMELCTEDFQWCRDIGGNCSTRGAGRTEVRCALRAPPGCYSVRLQQRAPWTAALALFRPQASADSRVCHLRQPPLPADASRATLWGLCAGAALAALALALLLRAHRARLAAALRLRVLHHWLDRPEAEATKPINNNEADERARVLLLYARDCAALARVAGALRRLLREAGCAVVDLYEPDAVRAAARAPADWLQRQLAADGARVVLLQSPAAAAAAAAPGRARHAAPHSADGLLALALRRLAETGHAGLPYRKYFVVEVAGLEADVLPHLTRLRRYVLPAGAELLLRDVSGAGAAGAAGAGGAEALAELAAAADELLRFVREHPDYVSELFQVC</sequence>
<evidence type="ECO:0000313" key="5">
    <source>
        <dbReference type="RefSeq" id="XP_064072147.1"/>
    </source>
</evidence>
<feature type="transmembrane region" description="Helical" evidence="1">
    <location>
        <begin position="261"/>
        <end position="281"/>
    </location>
</feature>
<dbReference type="InterPro" id="IPR013568">
    <property type="entry name" value="SEFIR_dom"/>
</dbReference>
<keyword evidence="4" id="KW-1185">Reference proteome</keyword>
<keyword evidence="1" id="KW-0812">Transmembrane</keyword>
<name>A0ABM4ALG2_VANTA</name>
<protein>
    <submittedName>
        <fullName evidence="5">Uncharacterized protein LOC135193472</fullName>
    </submittedName>
</protein>
<proteinExistence type="predicted"/>
<evidence type="ECO:0000256" key="2">
    <source>
        <dbReference type="SAM" id="SignalP"/>
    </source>
</evidence>
<feature type="chain" id="PRO_5047124187" evidence="2">
    <location>
        <begin position="18"/>
        <end position="513"/>
    </location>
</feature>
<dbReference type="Pfam" id="PF08357">
    <property type="entry name" value="SEFIR"/>
    <property type="match status" value="1"/>
</dbReference>
<keyword evidence="2" id="KW-0732">Signal</keyword>
<reference evidence="5" key="1">
    <citation type="submission" date="2025-08" db="UniProtKB">
        <authorList>
            <consortium name="RefSeq"/>
        </authorList>
    </citation>
    <scope>IDENTIFICATION</scope>
    <source>
        <tissue evidence="5">Whole body</tissue>
    </source>
</reference>
<accession>A0ABM4ALG2</accession>
<dbReference type="Proteomes" id="UP001652626">
    <property type="component" value="Chromosome 10"/>
</dbReference>
<feature type="domain" description="SEFIR" evidence="3">
    <location>
        <begin position="322"/>
        <end position="463"/>
    </location>
</feature>
<gene>
    <name evidence="5" type="primary">LOC135193472</name>
</gene>
<evidence type="ECO:0000259" key="3">
    <source>
        <dbReference type="Pfam" id="PF08357"/>
    </source>
</evidence>
<keyword evidence="1" id="KW-0472">Membrane</keyword>
<dbReference type="GeneID" id="135193472"/>
<evidence type="ECO:0000256" key="1">
    <source>
        <dbReference type="SAM" id="Phobius"/>
    </source>
</evidence>
<keyword evidence="1" id="KW-1133">Transmembrane helix</keyword>
<feature type="signal peptide" evidence="2">
    <location>
        <begin position="1"/>
        <end position="17"/>
    </location>
</feature>
<evidence type="ECO:0000313" key="4">
    <source>
        <dbReference type="Proteomes" id="UP001652626"/>
    </source>
</evidence>
<organism evidence="4 5">
    <name type="scientific">Vanessa tameamea</name>
    <name type="common">Kamehameha butterfly</name>
    <dbReference type="NCBI Taxonomy" id="334116"/>
    <lineage>
        <taxon>Eukaryota</taxon>
        <taxon>Metazoa</taxon>
        <taxon>Ecdysozoa</taxon>
        <taxon>Arthropoda</taxon>
        <taxon>Hexapoda</taxon>
        <taxon>Insecta</taxon>
        <taxon>Pterygota</taxon>
        <taxon>Neoptera</taxon>
        <taxon>Endopterygota</taxon>
        <taxon>Lepidoptera</taxon>
        <taxon>Glossata</taxon>
        <taxon>Ditrysia</taxon>
        <taxon>Papilionoidea</taxon>
        <taxon>Nymphalidae</taxon>
        <taxon>Nymphalinae</taxon>
        <taxon>Vanessa</taxon>
    </lineage>
</organism>
<dbReference type="Gene3D" id="3.40.50.11530">
    <property type="match status" value="1"/>
</dbReference>
<dbReference type="RefSeq" id="XP_064072147.1">
    <property type="nucleotide sequence ID" value="XM_064216077.1"/>
</dbReference>